<reference evidence="1 2" key="1">
    <citation type="submission" date="2015-09" db="EMBL/GenBank/DDBJ databases">
        <title>Aphanizomenon flos-aquae WA102.</title>
        <authorList>
            <person name="Driscoll C."/>
        </authorList>
    </citation>
    <scope>NUCLEOTIDE SEQUENCE [LARGE SCALE GENOMIC DNA]</scope>
    <source>
        <strain evidence="1">WA102</strain>
    </source>
</reference>
<dbReference type="AlphaFoldDB" id="A0A1B7WZ84"/>
<dbReference type="EMBL" id="LJOW01000107">
    <property type="protein sequence ID" value="OBQ42403.1"/>
    <property type="molecule type" value="Genomic_DNA"/>
</dbReference>
<evidence type="ECO:0000313" key="2">
    <source>
        <dbReference type="Proteomes" id="UP000092093"/>
    </source>
</evidence>
<proteinExistence type="predicted"/>
<dbReference type="Proteomes" id="UP000092093">
    <property type="component" value="Unassembled WGS sequence"/>
</dbReference>
<comment type="caution">
    <text evidence="1">The sequence shown here is derived from an EMBL/GenBank/DDBJ whole genome shotgun (WGS) entry which is preliminary data.</text>
</comment>
<name>A0A1B7WZ84_APHFL</name>
<sequence>MATRSLIGMVKPDSSVDYIYCHWDGYPEHQLPILEGFYSHEDTISELLSMGYLSSLAENISAPEGSEHSFEKPLNNVCVFYHRDRGENEEHTKTRNVSYDEYSKPSFGDSCWSEYKYLFQDGEWQVFDVEMKEEATA</sequence>
<protein>
    <submittedName>
        <fullName evidence="1">Uncharacterized protein</fullName>
    </submittedName>
</protein>
<gene>
    <name evidence="1" type="ORF">AN484_18130</name>
</gene>
<evidence type="ECO:0000313" key="1">
    <source>
        <dbReference type="EMBL" id="OBQ42403.1"/>
    </source>
</evidence>
<organism evidence="1 2">
    <name type="scientific">Aphanizomenon flos-aquae WA102</name>
    <dbReference type="NCBI Taxonomy" id="1710896"/>
    <lineage>
        <taxon>Bacteria</taxon>
        <taxon>Bacillati</taxon>
        <taxon>Cyanobacteriota</taxon>
        <taxon>Cyanophyceae</taxon>
        <taxon>Nostocales</taxon>
        <taxon>Aphanizomenonaceae</taxon>
        <taxon>Aphanizomenon</taxon>
    </lineage>
</organism>
<accession>A0A1B7WZ84</accession>